<reference evidence="3" key="1">
    <citation type="submission" date="2016-11" db="UniProtKB">
        <authorList>
            <consortium name="WormBaseParasite"/>
        </authorList>
    </citation>
    <scope>IDENTIFICATION</scope>
</reference>
<accession>A0A1I8FKL2</accession>
<organism evidence="2 3">
    <name type="scientific">Macrostomum lignano</name>
    <dbReference type="NCBI Taxonomy" id="282301"/>
    <lineage>
        <taxon>Eukaryota</taxon>
        <taxon>Metazoa</taxon>
        <taxon>Spiralia</taxon>
        <taxon>Lophotrochozoa</taxon>
        <taxon>Platyhelminthes</taxon>
        <taxon>Rhabditophora</taxon>
        <taxon>Macrostomorpha</taxon>
        <taxon>Macrostomida</taxon>
        <taxon>Macrostomidae</taxon>
        <taxon>Macrostomum</taxon>
    </lineage>
</organism>
<dbReference type="WBParaSite" id="maker-unitig_37905-snap-gene-0.2-mRNA-1">
    <property type="protein sequence ID" value="maker-unitig_37905-snap-gene-0.2-mRNA-1"/>
    <property type="gene ID" value="maker-unitig_37905-snap-gene-0.2"/>
</dbReference>
<feature type="region of interest" description="Disordered" evidence="1">
    <location>
        <begin position="25"/>
        <end position="50"/>
    </location>
</feature>
<dbReference type="InterPro" id="IPR016035">
    <property type="entry name" value="Acyl_Trfase/lysoPLipase"/>
</dbReference>
<dbReference type="GO" id="GO:0019433">
    <property type="term" value="P:triglyceride catabolic process"/>
    <property type="evidence" value="ECO:0007669"/>
    <property type="project" value="TreeGrafter"/>
</dbReference>
<dbReference type="AlphaFoldDB" id="A0A1I8FKL2"/>
<dbReference type="SUPFAM" id="SSF52151">
    <property type="entry name" value="FabD/lysophospholipase-like"/>
    <property type="match status" value="1"/>
</dbReference>
<protein>
    <submittedName>
        <fullName evidence="3">PNPLA domain-containing protein</fullName>
    </submittedName>
</protein>
<dbReference type="InterPro" id="IPR033562">
    <property type="entry name" value="PLPL"/>
</dbReference>
<dbReference type="GO" id="GO:0004806">
    <property type="term" value="F:triacylglycerol lipase activity"/>
    <property type="evidence" value="ECO:0007669"/>
    <property type="project" value="TreeGrafter"/>
</dbReference>
<keyword evidence="2" id="KW-1185">Reference proteome</keyword>
<dbReference type="GO" id="GO:0005811">
    <property type="term" value="C:lipid droplet"/>
    <property type="evidence" value="ECO:0007669"/>
    <property type="project" value="TreeGrafter"/>
</dbReference>
<dbReference type="Proteomes" id="UP000095280">
    <property type="component" value="Unplaced"/>
</dbReference>
<sequence>TIFDDDGTSKPSAIDTISTSIALQPVWHPRPTRPHPPAVGQKQSASARRHRQVRSCLPANEFSATNSSQDFLLPESAARISHSPRCGFMGVYHVACAAVLKEYAPQLYTNRVLAGASAGALAACCLMCDCDLAIANVQRAHTGLLRPDIPRTERCPPDGRLLLLQFAPAKLANCASEPFAGLADISPEDEVWFMMPQPSSIDMDITLANWRRLVRVLWPPGPDRLGADLSARLRRLR</sequence>
<dbReference type="GO" id="GO:0016020">
    <property type="term" value="C:membrane"/>
    <property type="evidence" value="ECO:0007669"/>
    <property type="project" value="TreeGrafter"/>
</dbReference>
<evidence type="ECO:0000313" key="3">
    <source>
        <dbReference type="WBParaSite" id="maker-unitig_37905-snap-gene-0.2-mRNA-1"/>
    </source>
</evidence>
<evidence type="ECO:0000313" key="2">
    <source>
        <dbReference type="Proteomes" id="UP000095280"/>
    </source>
</evidence>
<dbReference type="GO" id="GO:0005737">
    <property type="term" value="C:cytoplasm"/>
    <property type="evidence" value="ECO:0007669"/>
    <property type="project" value="TreeGrafter"/>
</dbReference>
<dbReference type="PANTHER" id="PTHR12406:SF41">
    <property type="entry name" value="BRUMMER, ISOFORM B-RELATED"/>
    <property type="match status" value="1"/>
</dbReference>
<dbReference type="GO" id="GO:0055088">
    <property type="term" value="P:lipid homeostasis"/>
    <property type="evidence" value="ECO:0007669"/>
    <property type="project" value="TreeGrafter"/>
</dbReference>
<name>A0A1I8FKL2_9PLAT</name>
<proteinExistence type="predicted"/>
<evidence type="ECO:0000256" key="1">
    <source>
        <dbReference type="SAM" id="MobiDB-lite"/>
    </source>
</evidence>
<dbReference type="PANTHER" id="PTHR12406">
    <property type="entry name" value="CALCIUM-INDEPENDENT PHOSPHOLIPASE A2 IPLA2 -RELATED"/>
    <property type="match status" value="1"/>
</dbReference>